<sequence length="310" mass="35828">MVQIKYSIIIPHKNIPHLLSRCLASIPICPEIEVIIVDDDSDPEKVDFEDFPGSDRCYTQIIFTKEGKGAGYARNVGLRHAKAKWLIFADSDDYFNDCFFSSIEKFYDSNADLVYFSATSVDSETLEPATRHTELSNAIYDYDINNPKSIETIKYYNWEPWGKMFNHAHIKENRILFDEVAVGNDAGFVITAGHFSQIIEVDKEPIYCVTHRTDSLTHEVSEAAFDDRYRAVLLVNGYLRRFDREQMIPVFPFISRSVKFGVLKFFTMLFMALKSGENIFYGSKKYIEDLFRSRHRAVRGYFGIDEDLSL</sequence>
<protein>
    <submittedName>
        <fullName evidence="2">Glycosyltransferase family 2 protein</fullName>
        <ecNumber evidence="2">2.4.-.-</ecNumber>
    </submittedName>
</protein>
<name>A0ABV5CAV7_9SPHI</name>
<organism evidence="2 3">
    <name type="scientific">Albibacterium profundi</name>
    <dbReference type="NCBI Taxonomy" id="3134906"/>
    <lineage>
        <taxon>Bacteria</taxon>
        <taxon>Pseudomonadati</taxon>
        <taxon>Bacteroidota</taxon>
        <taxon>Sphingobacteriia</taxon>
        <taxon>Sphingobacteriales</taxon>
        <taxon>Sphingobacteriaceae</taxon>
        <taxon>Albibacterium</taxon>
    </lineage>
</organism>
<dbReference type="RefSeq" id="WP_375556251.1">
    <property type="nucleotide sequence ID" value="NZ_JBBVGT010000002.1"/>
</dbReference>
<dbReference type="InterPro" id="IPR029044">
    <property type="entry name" value="Nucleotide-diphossugar_trans"/>
</dbReference>
<feature type="domain" description="Glycosyltransferase 2-like" evidence="1">
    <location>
        <begin position="7"/>
        <end position="143"/>
    </location>
</feature>
<accession>A0ABV5CAV7</accession>
<dbReference type="EMBL" id="JBBVGT010000002">
    <property type="protein sequence ID" value="MFB5944688.1"/>
    <property type="molecule type" value="Genomic_DNA"/>
</dbReference>
<reference evidence="2 3" key="1">
    <citation type="submission" date="2024-04" db="EMBL/GenBank/DDBJ databases">
        <title>Albibacterium profundi sp. nov., isolated from sediment of the Challenger Deep of Mariana Trench.</title>
        <authorList>
            <person name="Wang Y."/>
        </authorList>
    </citation>
    <scope>NUCLEOTIDE SEQUENCE [LARGE SCALE GENOMIC DNA]</scope>
    <source>
        <strain evidence="2 3">RHL897</strain>
    </source>
</reference>
<dbReference type="Gene3D" id="3.90.550.10">
    <property type="entry name" value="Spore Coat Polysaccharide Biosynthesis Protein SpsA, Chain A"/>
    <property type="match status" value="1"/>
</dbReference>
<comment type="caution">
    <text evidence="2">The sequence shown here is derived from an EMBL/GenBank/DDBJ whole genome shotgun (WGS) entry which is preliminary data.</text>
</comment>
<proteinExistence type="predicted"/>
<keyword evidence="2" id="KW-0328">Glycosyltransferase</keyword>
<dbReference type="Proteomes" id="UP001580928">
    <property type="component" value="Unassembled WGS sequence"/>
</dbReference>
<dbReference type="PANTHER" id="PTHR22916">
    <property type="entry name" value="GLYCOSYLTRANSFERASE"/>
    <property type="match status" value="1"/>
</dbReference>
<evidence type="ECO:0000313" key="3">
    <source>
        <dbReference type="Proteomes" id="UP001580928"/>
    </source>
</evidence>
<dbReference type="PANTHER" id="PTHR22916:SF71">
    <property type="entry name" value="GLYCOSYL TRANSFERASE"/>
    <property type="match status" value="1"/>
</dbReference>
<dbReference type="Pfam" id="PF00535">
    <property type="entry name" value="Glycos_transf_2"/>
    <property type="match status" value="1"/>
</dbReference>
<dbReference type="SUPFAM" id="SSF53448">
    <property type="entry name" value="Nucleotide-diphospho-sugar transferases"/>
    <property type="match status" value="1"/>
</dbReference>
<dbReference type="CDD" id="cd00761">
    <property type="entry name" value="Glyco_tranf_GTA_type"/>
    <property type="match status" value="1"/>
</dbReference>
<keyword evidence="2" id="KW-0808">Transferase</keyword>
<dbReference type="InterPro" id="IPR001173">
    <property type="entry name" value="Glyco_trans_2-like"/>
</dbReference>
<evidence type="ECO:0000259" key="1">
    <source>
        <dbReference type="Pfam" id="PF00535"/>
    </source>
</evidence>
<dbReference type="GO" id="GO:0016757">
    <property type="term" value="F:glycosyltransferase activity"/>
    <property type="evidence" value="ECO:0007669"/>
    <property type="project" value="UniProtKB-KW"/>
</dbReference>
<evidence type="ECO:0000313" key="2">
    <source>
        <dbReference type="EMBL" id="MFB5944688.1"/>
    </source>
</evidence>
<gene>
    <name evidence="2" type="ORF">WKR92_02460</name>
</gene>
<keyword evidence="3" id="KW-1185">Reference proteome</keyword>
<dbReference type="EC" id="2.4.-.-" evidence="2"/>